<feature type="domain" description="DRBM" evidence="1">
    <location>
        <begin position="166"/>
        <end position="225"/>
    </location>
</feature>
<dbReference type="PROSITE" id="PS50137">
    <property type="entry name" value="DS_RBD"/>
    <property type="match status" value="1"/>
</dbReference>
<reference evidence="2" key="1">
    <citation type="submission" date="2019-08" db="EMBL/GenBank/DDBJ databases">
        <authorList>
            <person name="Kucharzyk K."/>
            <person name="Murdoch R.W."/>
            <person name="Higgins S."/>
            <person name="Loffler F."/>
        </authorList>
    </citation>
    <scope>NUCLEOTIDE SEQUENCE</scope>
</reference>
<evidence type="ECO:0000259" key="1">
    <source>
        <dbReference type="PROSITE" id="PS50137"/>
    </source>
</evidence>
<proteinExistence type="predicted"/>
<sequence length="283" mass="33247">MTGQKMDEVINCDFTRSTKAISLLLNMLGLDVEPEKLGFSLCHRSFLFESNEKAKIESLRVMEILGASLLNLIACTKRFTDRKIPNKQLSTVFEKDKYDINLSFYKYYKVYDYVQFGKSERMNSINREFYQDVSSQFLFALFEQTNFNYIYNILEKFFTTEQMLKDPKTYLLEYTQRQKQRPLYKTVREFGPDHVKQFEVELTALGKSVRARGKSKKLAEIEAAKIYIANNNLNINDNIKVESSPIRLGQKWQISTSRKKELNVILNQLGLDENELPFYMLDQ</sequence>
<organism evidence="2">
    <name type="scientific">bioreactor metagenome</name>
    <dbReference type="NCBI Taxonomy" id="1076179"/>
    <lineage>
        <taxon>unclassified sequences</taxon>
        <taxon>metagenomes</taxon>
        <taxon>ecological metagenomes</taxon>
    </lineage>
</organism>
<dbReference type="Gene3D" id="3.30.160.20">
    <property type="match status" value="1"/>
</dbReference>
<dbReference type="EC" id="3.1.26.3" evidence="2"/>
<keyword evidence="2" id="KW-0378">Hydrolase</keyword>
<dbReference type="Pfam" id="PF00035">
    <property type="entry name" value="dsrm"/>
    <property type="match status" value="1"/>
</dbReference>
<dbReference type="CDD" id="cd10845">
    <property type="entry name" value="DSRM_RNAse_III_family"/>
    <property type="match status" value="1"/>
</dbReference>
<gene>
    <name evidence="2" type="primary">rnc_15</name>
    <name evidence="2" type="ORF">SDC9_39016</name>
</gene>
<dbReference type="EMBL" id="VSSQ01000373">
    <property type="protein sequence ID" value="MPL92892.1"/>
    <property type="molecule type" value="Genomic_DNA"/>
</dbReference>
<name>A0A644VQU6_9ZZZZ</name>
<accession>A0A644VQU6</accession>
<dbReference type="InterPro" id="IPR014720">
    <property type="entry name" value="dsRBD_dom"/>
</dbReference>
<dbReference type="GO" id="GO:0004525">
    <property type="term" value="F:ribonuclease III activity"/>
    <property type="evidence" value="ECO:0007669"/>
    <property type="project" value="UniProtKB-EC"/>
</dbReference>
<dbReference type="AlphaFoldDB" id="A0A644VQU6"/>
<dbReference type="SUPFAM" id="SSF54768">
    <property type="entry name" value="dsRNA-binding domain-like"/>
    <property type="match status" value="1"/>
</dbReference>
<protein>
    <submittedName>
        <fullName evidence="2">Ribonuclease 3</fullName>
        <ecNumber evidence="2">3.1.26.3</ecNumber>
    </submittedName>
</protein>
<comment type="caution">
    <text evidence="2">The sequence shown here is derived from an EMBL/GenBank/DDBJ whole genome shotgun (WGS) entry which is preliminary data.</text>
</comment>
<evidence type="ECO:0000313" key="2">
    <source>
        <dbReference type="EMBL" id="MPL92892.1"/>
    </source>
</evidence>
<dbReference type="SMART" id="SM00358">
    <property type="entry name" value="DSRM"/>
    <property type="match status" value="1"/>
</dbReference>